<proteinExistence type="inferred from homology"/>
<dbReference type="InterPro" id="IPR012223">
    <property type="entry name" value="TEII"/>
</dbReference>
<feature type="domain" description="Thioesterase" evidence="2">
    <location>
        <begin position="3"/>
        <end position="217"/>
    </location>
</feature>
<organism evidence="3 4">
    <name type="scientific">Flavobacterium pectinovorum</name>
    <dbReference type="NCBI Taxonomy" id="29533"/>
    <lineage>
        <taxon>Bacteria</taxon>
        <taxon>Pseudomonadati</taxon>
        <taxon>Bacteroidota</taxon>
        <taxon>Flavobacteriia</taxon>
        <taxon>Flavobacteriales</taxon>
        <taxon>Flavobacteriaceae</taxon>
        <taxon>Flavobacterium</taxon>
    </lineage>
</organism>
<dbReference type="PANTHER" id="PTHR11487:SF0">
    <property type="entry name" value="S-ACYL FATTY ACID SYNTHASE THIOESTERASE, MEDIUM CHAIN"/>
    <property type="match status" value="1"/>
</dbReference>
<dbReference type="SUPFAM" id="SSF53474">
    <property type="entry name" value="alpha/beta-Hydrolases"/>
    <property type="match status" value="1"/>
</dbReference>
<dbReference type="InterPro" id="IPR001031">
    <property type="entry name" value="Thioesterase"/>
</dbReference>
<gene>
    <name evidence="3" type="ORF">B0A72_00255</name>
</gene>
<dbReference type="Proteomes" id="UP000198431">
    <property type="component" value="Unassembled WGS sequence"/>
</dbReference>
<dbReference type="EMBL" id="MUHB01000001">
    <property type="protein sequence ID" value="OXB08224.1"/>
    <property type="molecule type" value="Genomic_DNA"/>
</dbReference>
<dbReference type="Gene3D" id="3.40.50.1820">
    <property type="entry name" value="alpha/beta hydrolase"/>
    <property type="match status" value="1"/>
</dbReference>
<evidence type="ECO:0000256" key="1">
    <source>
        <dbReference type="ARBA" id="ARBA00007169"/>
    </source>
</evidence>
<evidence type="ECO:0000313" key="4">
    <source>
        <dbReference type="Proteomes" id="UP000198431"/>
    </source>
</evidence>
<evidence type="ECO:0000259" key="2">
    <source>
        <dbReference type="Pfam" id="PF00975"/>
    </source>
</evidence>
<dbReference type="PANTHER" id="PTHR11487">
    <property type="entry name" value="THIOESTERASE"/>
    <property type="match status" value="1"/>
</dbReference>
<comment type="caution">
    <text evidence="3">The sequence shown here is derived from an EMBL/GenBank/DDBJ whole genome shotgun (WGS) entry which is preliminary data.</text>
</comment>
<dbReference type="GO" id="GO:0008610">
    <property type="term" value="P:lipid biosynthetic process"/>
    <property type="evidence" value="ECO:0007669"/>
    <property type="project" value="TreeGrafter"/>
</dbReference>
<protein>
    <recommendedName>
        <fullName evidence="2">Thioesterase domain-containing protein</fullName>
    </recommendedName>
</protein>
<dbReference type="Pfam" id="PF00975">
    <property type="entry name" value="Thioesterase"/>
    <property type="match status" value="1"/>
</dbReference>
<name>A0AB36P6S1_9FLAO</name>
<accession>A0AB36P6S1</accession>
<sequence>MNIIFFPFAGGHKFSYQNLIENIENKDKIKVIEYPGRGTRMKEEFAGTFEELIEDCMRQIGSMLDNNEKYILYGHSMGGLLAYEISMKIQEMHHKMPEKLVITGRTPPSRVRTVKYTHQSDDMFWKEVCNLGGIPKDFRDNEDFKSFVIPILRADFSIYESYTYQENKGKLKIPIDVFYGSEEHTDGDLIMEGWKRESEAPVQISELEGDHFFIFNNLDFFQKYFRNF</sequence>
<reference evidence="3 4" key="1">
    <citation type="submission" date="2016-11" db="EMBL/GenBank/DDBJ databases">
        <title>Whole genomes of Flavobacteriaceae.</title>
        <authorList>
            <person name="Stine C."/>
            <person name="Li C."/>
            <person name="Tadesse D."/>
        </authorList>
    </citation>
    <scope>NUCLEOTIDE SEQUENCE [LARGE SCALE GENOMIC DNA]</scope>
    <source>
        <strain evidence="3 4">ATCC 19366</strain>
    </source>
</reference>
<dbReference type="InterPro" id="IPR029058">
    <property type="entry name" value="AB_hydrolase_fold"/>
</dbReference>
<dbReference type="AlphaFoldDB" id="A0AB36P6S1"/>
<comment type="similarity">
    <text evidence="1">Belongs to the thioesterase family.</text>
</comment>
<evidence type="ECO:0000313" key="3">
    <source>
        <dbReference type="EMBL" id="OXB08224.1"/>
    </source>
</evidence>